<dbReference type="InterPro" id="IPR036238">
    <property type="entry name" value="Transglutaminase_C_sf"/>
</dbReference>
<dbReference type="Pfam" id="PF00927">
    <property type="entry name" value="Transglut_C"/>
    <property type="match status" value="2"/>
</dbReference>
<evidence type="ECO:0000256" key="2">
    <source>
        <dbReference type="ARBA" id="ARBA00005968"/>
    </source>
</evidence>
<evidence type="ECO:0000256" key="4">
    <source>
        <dbReference type="ARBA" id="ARBA00022723"/>
    </source>
</evidence>
<feature type="domain" description="Transglutaminase-like" evidence="11">
    <location>
        <begin position="224"/>
        <end position="315"/>
    </location>
</feature>
<keyword evidence="6" id="KW-0012">Acyltransferase</keyword>
<dbReference type="PANTHER" id="PTHR11590:SF82">
    <property type="entry name" value="PROTEIN-GLUTAMINE GAMMA-GLUTAMYLTRANSFERASE E"/>
    <property type="match status" value="1"/>
</dbReference>
<dbReference type="SUPFAM" id="SSF49309">
    <property type="entry name" value="Transglutaminase, two C-terminal domains"/>
    <property type="match status" value="2"/>
</dbReference>
<dbReference type="FunFam" id="2.60.40.10:FF:000090">
    <property type="entry name" value="Protein-glutamine gamma-glutamyltransferase 2"/>
    <property type="match status" value="1"/>
</dbReference>
<evidence type="ECO:0000256" key="8">
    <source>
        <dbReference type="ARBA" id="ARBA00051843"/>
    </source>
</evidence>
<dbReference type="PIRSF" id="PIRSF000459">
    <property type="entry name" value="TGM_EBP42"/>
    <property type="match status" value="1"/>
</dbReference>
<evidence type="ECO:0000256" key="9">
    <source>
        <dbReference type="PIRSR" id="PIRSR000459-1"/>
    </source>
</evidence>
<dbReference type="OrthoDB" id="437511at2759"/>
<dbReference type="InterPro" id="IPR001102">
    <property type="entry name" value="Transglutaminase_N"/>
</dbReference>
<dbReference type="InterPro" id="IPR008958">
    <property type="entry name" value="Transglutaminase_C"/>
</dbReference>
<dbReference type="EC" id="2.3.2.13" evidence="7"/>
<dbReference type="SMART" id="SM00460">
    <property type="entry name" value="TGc"/>
    <property type="match status" value="1"/>
</dbReference>
<feature type="active site" evidence="9">
    <location>
        <position position="289"/>
    </location>
</feature>
<comment type="similarity">
    <text evidence="2">Belongs to the transglutaminase superfamily. Transglutaminase family.</text>
</comment>
<dbReference type="Gene3D" id="3.90.260.10">
    <property type="entry name" value="Transglutaminase-like"/>
    <property type="match status" value="1"/>
</dbReference>
<dbReference type="InterPro" id="IPR038765">
    <property type="entry name" value="Papain-like_cys_pep_sf"/>
</dbReference>
<dbReference type="InterPro" id="IPR002931">
    <property type="entry name" value="Transglutaminase-like"/>
</dbReference>
<dbReference type="Gene3D" id="2.60.40.10">
    <property type="entry name" value="Immunoglobulins"/>
    <property type="match status" value="3"/>
</dbReference>
<dbReference type="InterPro" id="IPR036985">
    <property type="entry name" value="Transglutaminase-like_sf"/>
</dbReference>
<feature type="active site" evidence="9">
    <location>
        <position position="312"/>
    </location>
</feature>
<dbReference type="InterPro" id="IPR013783">
    <property type="entry name" value="Ig-like_fold"/>
</dbReference>
<dbReference type="GO" id="GO:0046872">
    <property type="term" value="F:metal ion binding"/>
    <property type="evidence" value="ECO:0007669"/>
    <property type="project" value="UniProtKB-KW"/>
</dbReference>
<evidence type="ECO:0000313" key="12">
    <source>
        <dbReference type="EMBL" id="KAG8446603.1"/>
    </source>
</evidence>
<feature type="signal peptide" evidence="10">
    <location>
        <begin position="1"/>
        <end position="15"/>
    </location>
</feature>
<dbReference type="InterPro" id="IPR050779">
    <property type="entry name" value="Transglutaminase"/>
</dbReference>
<evidence type="ECO:0000313" key="13">
    <source>
        <dbReference type="Proteomes" id="UP000812440"/>
    </source>
</evidence>
<evidence type="ECO:0000256" key="10">
    <source>
        <dbReference type="SAM" id="SignalP"/>
    </source>
</evidence>
<dbReference type="FunFam" id="2.60.40.10:FF:000171">
    <property type="entry name" value="protein-glutamine gamma-glutamyltransferase 6"/>
    <property type="match status" value="1"/>
</dbReference>
<dbReference type="Pfam" id="PF01841">
    <property type="entry name" value="Transglut_core"/>
    <property type="match status" value="1"/>
</dbReference>
<comment type="cofactor">
    <cofactor evidence="1">
        <name>Ca(2+)</name>
        <dbReference type="ChEBI" id="CHEBI:29108"/>
    </cofactor>
</comment>
<evidence type="ECO:0000256" key="7">
    <source>
        <dbReference type="ARBA" id="ARBA00024222"/>
    </source>
</evidence>
<dbReference type="GO" id="GO:0003810">
    <property type="term" value="F:protein-glutamine gamma-glutamyltransferase activity"/>
    <property type="evidence" value="ECO:0007669"/>
    <property type="project" value="UniProtKB-EC"/>
</dbReference>
<keyword evidence="5" id="KW-0106">Calcium</keyword>
<keyword evidence="4" id="KW-0479">Metal-binding</keyword>
<dbReference type="Proteomes" id="UP000812440">
    <property type="component" value="Chromosome 8_10"/>
</dbReference>
<keyword evidence="3" id="KW-0808">Transferase</keyword>
<keyword evidence="13" id="KW-1185">Reference proteome</keyword>
<protein>
    <recommendedName>
        <fullName evidence="7">protein-glutamine gamma-glutamyltransferase</fullName>
        <ecNumber evidence="7">2.3.2.13</ecNumber>
    </recommendedName>
</protein>
<dbReference type="AlphaFoldDB" id="A0A8T2JSQ8"/>
<dbReference type="InterPro" id="IPR014756">
    <property type="entry name" value="Ig_E-set"/>
</dbReference>
<evidence type="ECO:0000256" key="1">
    <source>
        <dbReference type="ARBA" id="ARBA00001913"/>
    </source>
</evidence>
<evidence type="ECO:0000256" key="3">
    <source>
        <dbReference type="ARBA" id="ARBA00022679"/>
    </source>
</evidence>
<dbReference type="Pfam" id="PF00868">
    <property type="entry name" value="Transglut_N"/>
    <property type="match status" value="1"/>
</dbReference>
<dbReference type="PANTHER" id="PTHR11590">
    <property type="entry name" value="PROTEIN-GLUTAMINE GAMMA-GLUTAMYLTRANSFERASE"/>
    <property type="match status" value="1"/>
</dbReference>
<evidence type="ECO:0000259" key="11">
    <source>
        <dbReference type="SMART" id="SM00460"/>
    </source>
</evidence>
<dbReference type="SUPFAM" id="SSF81296">
    <property type="entry name" value="E set domains"/>
    <property type="match status" value="1"/>
</dbReference>
<evidence type="ECO:0000256" key="6">
    <source>
        <dbReference type="ARBA" id="ARBA00023315"/>
    </source>
</evidence>
<dbReference type="SUPFAM" id="SSF54001">
    <property type="entry name" value="Cysteine proteinases"/>
    <property type="match status" value="1"/>
</dbReference>
<dbReference type="InterPro" id="IPR023608">
    <property type="entry name" value="Transglutaminase_animal"/>
</dbReference>
<reference evidence="12" key="1">
    <citation type="thesis" date="2020" institute="ProQuest LLC" country="789 East Eisenhower Parkway, Ann Arbor, MI, USA">
        <title>Comparative Genomics and Chromosome Evolution.</title>
        <authorList>
            <person name="Mudd A.B."/>
        </authorList>
    </citation>
    <scope>NUCLEOTIDE SEQUENCE</scope>
    <source>
        <strain evidence="12">Female2</strain>
        <tissue evidence="12">Blood</tissue>
    </source>
</reference>
<feature type="chain" id="PRO_5035859210" description="protein-glutamine gamma-glutamyltransferase" evidence="10">
    <location>
        <begin position="16"/>
        <end position="674"/>
    </location>
</feature>
<evidence type="ECO:0000256" key="5">
    <source>
        <dbReference type="ARBA" id="ARBA00022837"/>
    </source>
</evidence>
<gene>
    <name evidence="12" type="ORF">GDO86_014159</name>
</gene>
<comment type="caution">
    <text evidence="12">The sequence shown here is derived from an EMBL/GenBank/DDBJ whole genome shotgun (WGS) entry which is preliminary data.</text>
</comment>
<dbReference type="FunFam" id="3.90.260.10:FF:000001">
    <property type="entry name" value="Protein-glutamine gamma-glutamyltransferase 2"/>
    <property type="match status" value="1"/>
</dbReference>
<feature type="active site" evidence="9">
    <location>
        <position position="232"/>
    </location>
</feature>
<name>A0A8T2JSQ8_9PIPI</name>
<comment type="catalytic activity">
    <reaction evidence="8">
        <text>L-glutaminyl-[protein] + L-lysyl-[protein] = [protein]-L-lysyl-N(6)-5-L-glutamyl-[protein] + NH4(+)</text>
        <dbReference type="Rhea" id="RHEA:54816"/>
        <dbReference type="Rhea" id="RHEA-COMP:9752"/>
        <dbReference type="Rhea" id="RHEA-COMP:10207"/>
        <dbReference type="Rhea" id="RHEA-COMP:14005"/>
        <dbReference type="ChEBI" id="CHEBI:28938"/>
        <dbReference type="ChEBI" id="CHEBI:29969"/>
        <dbReference type="ChEBI" id="CHEBI:30011"/>
        <dbReference type="ChEBI" id="CHEBI:138370"/>
        <dbReference type="EC" id="2.3.2.13"/>
    </reaction>
</comment>
<accession>A0A8T2JSQ8</accession>
<keyword evidence="10" id="KW-0732">Signal</keyword>
<proteinExistence type="inferred from homology"/>
<dbReference type="EMBL" id="JAACNH010000003">
    <property type="protein sequence ID" value="KAG8446603.1"/>
    <property type="molecule type" value="Genomic_DNA"/>
</dbReference>
<organism evidence="12 13">
    <name type="scientific">Hymenochirus boettgeri</name>
    <name type="common">Congo dwarf clawed frog</name>
    <dbReference type="NCBI Taxonomy" id="247094"/>
    <lineage>
        <taxon>Eukaryota</taxon>
        <taxon>Metazoa</taxon>
        <taxon>Chordata</taxon>
        <taxon>Craniata</taxon>
        <taxon>Vertebrata</taxon>
        <taxon>Euteleostomi</taxon>
        <taxon>Amphibia</taxon>
        <taxon>Batrachia</taxon>
        <taxon>Anura</taxon>
        <taxon>Pipoidea</taxon>
        <taxon>Pipidae</taxon>
        <taxon>Pipinae</taxon>
        <taxon>Hymenochirus</taxon>
    </lineage>
</organism>
<sequence length="674" mass="74987">MLIFVQLIYYYFTFCQLFLTGPTPSISTNTKAAMPVSTSGSSTSWSAFRQSSIGGTLTVTIAIPVNAVIGRYKIGAQVTQAGRTTPYQVGECIVLFNPWVPGDELFMSNDAERAEYVLNEQGLIFIGSADSIAGRRWDYGQFEEGVVDICLLLLDSSPEYRRNPATDVSKRNDPIYVGRILSAMINSQDDRGVLVGNWSGNYTGGTSPTTWNGSVPILRSWRQNGPVKFGQCWVYGGTLCTVLRCLGIPARVITNFESAYDTNRNLLIEEYIDPYGRNVDFPDKVWNFHVWDEAWFTRKDLGSFYDGWQILDSTPQEPTEGSFRLGPTSQKAIKEGDVNLSFDGPFVFAEVNADRVVYMRNNDGRISTLSTETRSVGQFTSTKAVGSFSRIDVTDQYKYPEGSKENKAVFDKARRLLSVSVLSGKPPRRMAMAAVARDVNIAQPPKPEITGTLKPTDGLQVGDDVVVTLNLKNPSSVTKKVNIKMTGTTIVYNRTKVEEVLNESKSITLAPEEEKEIPLTILYSQYVNAITADNMIQVVAVCEEENGGNLMVDTVITLKNPPLLLKGSDRAVVEKQAIVDVIFSNPGKENITNCLLILEGSGLLKQPLKIDLPDLKINQRFKTQVEFTPHRTGQRCFMADFSSNKFSDVKAYHNITWYLSRIVPTMQKLISEIY</sequence>